<dbReference type="Pfam" id="PF13185">
    <property type="entry name" value="GAF_2"/>
    <property type="match status" value="1"/>
</dbReference>
<feature type="domain" description="GAF" evidence="1">
    <location>
        <begin position="57"/>
        <end position="161"/>
    </location>
</feature>
<dbReference type="Proteomes" id="UP001500575">
    <property type="component" value="Unassembled WGS sequence"/>
</dbReference>
<evidence type="ECO:0000259" key="1">
    <source>
        <dbReference type="Pfam" id="PF13185"/>
    </source>
</evidence>
<sequence length="233" mass="24216">MLEPIPETRKALATFLPLDEPDFGEKLTDMGERARKVVPEIVGMSVGLIEAGLTFTLATPDLLASELDAAQYVDGEGPCLAAVDEAVVVSADMDSLLDEGRWQLFAQAASARGVASSLSMPVMRGGQVVGGVNVYASTPDAFAGHEEALGAVLGAAAEHAVANADLSFSTRLAAVDTPQRLLDNDKLETAVGMVAVRFGESVGDARDRIRRAAAQSGLTESAVANVLVAVHLD</sequence>
<accession>A0ABN2XMH3</accession>
<reference evidence="2 3" key="1">
    <citation type="journal article" date="2019" name="Int. J. Syst. Evol. Microbiol.">
        <title>The Global Catalogue of Microorganisms (GCM) 10K type strain sequencing project: providing services to taxonomists for standard genome sequencing and annotation.</title>
        <authorList>
            <consortium name="The Broad Institute Genomics Platform"/>
            <consortium name="The Broad Institute Genome Sequencing Center for Infectious Disease"/>
            <person name="Wu L."/>
            <person name="Ma J."/>
        </authorList>
    </citation>
    <scope>NUCLEOTIDE SEQUENCE [LARGE SCALE GENOMIC DNA]</scope>
    <source>
        <strain evidence="2 3">JCM 16021</strain>
    </source>
</reference>
<proteinExistence type="predicted"/>
<dbReference type="SUPFAM" id="SSF55781">
    <property type="entry name" value="GAF domain-like"/>
    <property type="match status" value="1"/>
</dbReference>
<dbReference type="InterPro" id="IPR029016">
    <property type="entry name" value="GAF-like_dom_sf"/>
</dbReference>
<evidence type="ECO:0000313" key="2">
    <source>
        <dbReference type="EMBL" id="GAA2114198.1"/>
    </source>
</evidence>
<protein>
    <recommendedName>
        <fullName evidence="1">GAF domain-containing protein</fullName>
    </recommendedName>
</protein>
<organism evidence="2 3">
    <name type="scientific">Nocardioides bigeumensis</name>
    <dbReference type="NCBI Taxonomy" id="433657"/>
    <lineage>
        <taxon>Bacteria</taxon>
        <taxon>Bacillati</taxon>
        <taxon>Actinomycetota</taxon>
        <taxon>Actinomycetes</taxon>
        <taxon>Propionibacteriales</taxon>
        <taxon>Nocardioidaceae</taxon>
        <taxon>Nocardioides</taxon>
    </lineage>
</organism>
<dbReference type="RefSeq" id="WP_344301725.1">
    <property type="nucleotide sequence ID" value="NZ_BAAAQQ010000002.1"/>
</dbReference>
<name>A0ABN2XMH3_9ACTN</name>
<gene>
    <name evidence="2" type="ORF">GCM10009843_02490</name>
</gene>
<dbReference type="EMBL" id="BAAAQQ010000002">
    <property type="protein sequence ID" value="GAA2114198.1"/>
    <property type="molecule type" value="Genomic_DNA"/>
</dbReference>
<keyword evidence="3" id="KW-1185">Reference proteome</keyword>
<dbReference type="InterPro" id="IPR003018">
    <property type="entry name" value="GAF"/>
</dbReference>
<comment type="caution">
    <text evidence="2">The sequence shown here is derived from an EMBL/GenBank/DDBJ whole genome shotgun (WGS) entry which is preliminary data.</text>
</comment>
<evidence type="ECO:0000313" key="3">
    <source>
        <dbReference type="Proteomes" id="UP001500575"/>
    </source>
</evidence>
<dbReference type="Gene3D" id="3.30.450.40">
    <property type="match status" value="1"/>
</dbReference>